<keyword evidence="8" id="KW-1185">Reference proteome</keyword>
<dbReference type="eggNOG" id="COG3768">
    <property type="taxonomic scope" value="Bacteria"/>
</dbReference>
<name>D6SSA5_9BACT</name>
<keyword evidence="2 6" id="KW-0812">Transmembrane</keyword>
<evidence type="ECO:0000256" key="5">
    <source>
        <dbReference type="SAM" id="MobiDB-lite"/>
    </source>
</evidence>
<dbReference type="OrthoDB" id="5470997at2"/>
<evidence type="ECO:0000313" key="7">
    <source>
        <dbReference type="EMBL" id="EFI33571.1"/>
    </source>
</evidence>
<reference evidence="7" key="1">
    <citation type="submission" date="2010-05" db="EMBL/GenBank/DDBJ databases">
        <title>The draft genome of Desulfonatronospira thiodismutans ASO3-1.</title>
        <authorList>
            <consortium name="US DOE Joint Genome Institute (JGI-PGF)"/>
            <person name="Lucas S."/>
            <person name="Copeland A."/>
            <person name="Lapidus A."/>
            <person name="Cheng J.-F."/>
            <person name="Bruce D."/>
            <person name="Goodwin L."/>
            <person name="Pitluck S."/>
            <person name="Chertkov O."/>
            <person name="Brettin T."/>
            <person name="Detter J.C."/>
            <person name="Han C."/>
            <person name="Land M.L."/>
            <person name="Hauser L."/>
            <person name="Kyrpides N."/>
            <person name="Mikhailova N."/>
            <person name="Muyzer G."/>
            <person name="Woyke T."/>
        </authorList>
    </citation>
    <scope>NUCLEOTIDE SEQUENCE [LARGE SCALE GENOMIC DNA]</scope>
    <source>
        <strain evidence="7">ASO3-1</strain>
    </source>
</reference>
<dbReference type="AlphaFoldDB" id="D6SSA5"/>
<accession>D6SSA5</accession>
<dbReference type="EMBL" id="ACJN02000003">
    <property type="protein sequence ID" value="EFI33571.1"/>
    <property type="molecule type" value="Genomic_DNA"/>
</dbReference>
<keyword evidence="3 6" id="KW-1133">Transmembrane helix</keyword>
<feature type="region of interest" description="Disordered" evidence="5">
    <location>
        <begin position="1"/>
        <end position="85"/>
    </location>
</feature>
<proteinExistence type="predicted"/>
<comment type="subcellular location">
    <subcellularLocation>
        <location evidence="1">Membrane</location>
        <topology evidence="1">Multi-pass membrane protein</topology>
    </subcellularLocation>
</comment>
<dbReference type="RefSeq" id="WP_008870921.1">
    <property type="nucleotide sequence ID" value="NZ_ACJN02000003.1"/>
</dbReference>
<feature type="transmembrane region" description="Helical" evidence="6">
    <location>
        <begin position="109"/>
        <end position="129"/>
    </location>
</feature>
<dbReference type="GO" id="GO:0016020">
    <property type="term" value="C:membrane"/>
    <property type="evidence" value="ECO:0007669"/>
    <property type="project" value="UniProtKB-SubCell"/>
</dbReference>
<dbReference type="InterPro" id="IPR021147">
    <property type="entry name" value="DUF697"/>
</dbReference>
<evidence type="ECO:0000256" key="1">
    <source>
        <dbReference type="ARBA" id="ARBA00004141"/>
    </source>
</evidence>
<organism evidence="7 8">
    <name type="scientific">Desulfonatronospira thiodismutans ASO3-1</name>
    <dbReference type="NCBI Taxonomy" id="555779"/>
    <lineage>
        <taxon>Bacteria</taxon>
        <taxon>Pseudomonadati</taxon>
        <taxon>Thermodesulfobacteriota</taxon>
        <taxon>Desulfovibrionia</taxon>
        <taxon>Desulfovibrionales</taxon>
        <taxon>Desulfonatronovibrionaceae</taxon>
        <taxon>Desulfonatronospira</taxon>
    </lineage>
</organism>
<dbReference type="Proteomes" id="UP000005496">
    <property type="component" value="Unassembled WGS sequence"/>
</dbReference>
<dbReference type="Pfam" id="PF05128">
    <property type="entry name" value="DUF697"/>
    <property type="match status" value="1"/>
</dbReference>
<evidence type="ECO:0000256" key="2">
    <source>
        <dbReference type="ARBA" id="ARBA00022692"/>
    </source>
</evidence>
<evidence type="ECO:0000256" key="6">
    <source>
        <dbReference type="SAM" id="Phobius"/>
    </source>
</evidence>
<evidence type="ECO:0000256" key="4">
    <source>
        <dbReference type="ARBA" id="ARBA00023136"/>
    </source>
</evidence>
<evidence type="ECO:0008006" key="9">
    <source>
        <dbReference type="Google" id="ProtNLM"/>
    </source>
</evidence>
<protein>
    <recommendedName>
        <fullName evidence="9">DUF697 domain-containing protein</fullName>
    </recommendedName>
</protein>
<gene>
    <name evidence="7" type="ORF">Dthio_PD0905</name>
</gene>
<comment type="caution">
    <text evidence="7">The sequence shown here is derived from an EMBL/GenBank/DDBJ whole genome shotgun (WGS) entry which is preliminary data.</text>
</comment>
<feature type="transmembrane region" description="Helical" evidence="6">
    <location>
        <begin position="149"/>
        <end position="171"/>
    </location>
</feature>
<evidence type="ECO:0000256" key="3">
    <source>
        <dbReference type="ARBA" id="ARBA00022989"/>
    </source>
</evidence>
<evidence type="ECO:0000313" key="8">
    <source>
        <dbReference type="Proteomes" id="UP000005496"/>
    </source>
</evidence>
<feature type="compositionally biased region" description="Basic and acidic residues" evidence="5">
    <location>
        <begin position="17"/>
        <end position="34"/>
    </location>
</feature>
<keyword evidence="4 6" id="KW-0472">Membrane</keyword>
<feature type="compositionally biased region" description="Basic and acidic residues" evidence="5">
    <location>
        <begin position="63"/>
        <end position="85"/>
    </location>
</feature>
<sequence length="408" mass="45972">MSKKRQVLIGDPLDQVPEGREQESREQKDQDARQVEGSGKTGNETSDAGYRRRDSGLGQPDPEPGRDHDVRDVSPEEMQELRREQEKLKRQLEEKMLDLERTGIRIPRVIYRTALWTAVFLGAVLGLFLVSQGVRFAGQVAALNMPWNILAVSGFALFSAMILMVIIKLAGRFLAFRSLSKVDINALKMLAQRRRFRWLAQQKQDEAREVLAGYLKDYKVKDVDADTLGLDRQELARIDSYRQNLLDSYGHLDSATWLKQMDETFVHALDRAANRRIRLYSRNVGLGTAASPIKFIDQLIVLYASLKLISELLQIYNLRPAMGQSLTILARSIIQAYLSGIIGEHSEAGVETFGDYYESIFGEISFATGVSAAADATRYALPKAGEGALNGFLVWRLGRHARRMVRPI</sequence>